<dbReference type="AlphaFoldDB" id="A0A9Q0DPG2"/>
<dbReference type="Proteomes" id="UP001148018">
    <property type="component" value="Unassembled WGS sequence"/>
</dbReference>
<name>A0A9Q0DPG2_9TELE</name>
<evidence type="ECO:0000313" key="2">
    <source>
        <dbReference type="EMBL" id="KAJ3591301.1"/>
    </source>
</evidence>
<keyword evidence="3" id="KW-1185">Reference proteome</keyword>
<sequence>MADPRGDEGSSGGELKEGQEVYAGGAGSPVSGWCHHQLEPPLTWSPPSPSPPSLPPATVGQTSPRPPSRQPPSLASC</sequence>
<organism evidence="2 3">
    <name type="scientific">Muraenolepis orangiensis</name>
    <name type="common">Patagonian moray cod</name>
    <dbReference type="NCBI Taxonomy" id="630683"/>
    <lineage>
        <taxon>Eukaryota</taxon>
        <taxon>Metazoa</taxon>
        <taxon>Chordata</taxon>
        <taxon>Craniata</taxon>
        <taxon>Vertebrata</taxon>
        <taxon>Euteleostomi</taxon>
        <taxon>Actinopterygii</taxon>
        <taxon>Neopterygii</taxon>
        <taxon>Teleostei</taxon>
        <taxon>Neoteleostei</taxon>
        <taxon>Acanthomorphata</taxon>
        <taxon>Zeiogadaria</taxon>
        <taxon>Gadariae</taxon>
        <taxon>Gadiformes</taxon>
        <taxon>Muraenolepidoidei</taxon>
        <taxon>Muraenolepididae</taxon>
        <taxon>Muraenolepis</taxon>
    </lineage>
</organism>
<reference evidence="2" key="1">
    <citation type="submission" date="2022-07" db="EMBL/GenBank/DDBJ databases">
        <title>Chromosome-level genome of Muraenolepis orangiensis.</title>
        <authorList>
            <person name="Kim J."/>
        </authorList>
    </citation>
    <scope>NUCLEOTIDE SEQUENCE</scope>
    <source>
        <strain evidence="2">KU_S4_2022</strain>
        <tissue evidence="2">Muscle</tissue>
    </source>
</reference>
<dbReference type="EMBL" id="JANIIK010000114">
    <property type="protein sequence ID" value="KAJ3591301.1"/>
    <property type="molecule type" value="Genomic_DNA"/>
</dbReference>
<accession>A0A9Q0DPG2</accession>
<evidence type="ECO:0000313" key="3">
    <source>
        <dbReference type="Proteomes" id="UP001148018"/>
    </source>
</evidence>
<feature type="compositionally biased region" description="Pro residues" evidence="1">
    <location>
        <begin position="43"/>
        <end position="55"/>
    </location>
</feature>
<protein>
    <submittedName>
        <fullName evidence="2">Uncharacterized protein</fullName>
    </submittedName>
</protein>
<feature type="compositionally biased region" description="Basic and acidic residues" evidence="1">
    <location>
        <begin position="1"/>
        <end position="19"/>
    </location>
</feature>
<proteinExistence type="predicted"/>
<feature type="region of interest" description="Disordered" evidence="1">
    <location>
        <begin position="1"/>
        <end position="77"/>
    </location>
</feature>
<comment type="caution">
    <text evidence="2">The sequence shown here is derived from an EMBL/GenBank/DDBJ whole genome shotgun (WGS) entry which is preliminary data.</text>
</comment>
<gene>
    <name evidence="2" type="ORF">NHX12_009247</name>
</gene>
<evidence type="ECO:0000256" key="1">
    <source>
        <dbReference type="SAM" id="MobiDB-lite"/>
    </source>
</evidence>